<proteinExistence type="predicted"/>
<reference evidence="1 2" key="1">
    <citation type="submission" date="2023-01" db="EMBL/GenBank/DDBJ databases">
        <authorList>
            <person name="Kreplak J."/>
        </authorList>
    </citation>
    <scope>NUCLEOTIDE SEQUENCE [LARGE SCALE GENOMIC DNA]</scope>
</reference>
<organism evidence="1 2">
    <name type="scientific">Vicia faba</name>
    <name type="common">Broad bean</name>
    <name type="synonym">Faba vulgaris</name>
    <dbReference type="NCBI Taxonomy" id="3906"/>
    <lineage>
        <taxon>Eukaryota</taxon>
        <taxon>Viridiplantae</taxon>
        <taxon>Streptophyta</taxon>
        <taxon>Embryophyta</taxon>
        <taxon>Tracheophyta</taxon>
        <taxon>Spermatophyta</taxon>
        <taxon>Magnoliopsida</taxon>
        <taxon>eudicotyledons</taxon>
        <taxon>Gunneridae</taxon>
        <taxon>Pentapetalae</taxon>
        <taxon>rosids</taxon>
        <taxon>fabids</taxon>
        <taxon>Fabales</taxon>
        <taxon>Fabaceae</taxon>
        <taxon>Papilionoideae</taxon>
        <taxon>50 kb inversion clade</taxon>
        <taxon>NPAAA clade</taxon>
        <taxon>Hologalegina</taxon>
        <taxon>IRL clade</taxon>
        <taxon>Fabeae</taxon>
        <taxon>Vicia</taxon>
    </lineage>
</organism>
<evidence type="ECO:0000313" key="1">
    <source>
        <dbReference type="EMBL" id="CAI8618446.1"/>
    </source>
</evidence>
<dbReference type="AlphaFoldDB" id="A0AAV1B7K4"/>
<gene>
    <name evidence="1" type="ORF">VFH_VI123440</name>
</gene>
<dbReference type="Proteomes" id="UP001157006">
    <property type="component" value="Chromosome 6"/>
</dbReference>
<dbReference type="EMBL" id="OX451741">
    <property type="protein sequence ID" value="CAI8618446.1"/>
    <property type="molecule type" value="Genomic_DNA"/>
</dbReference>
<sequence>MIAFLLSLSCGNNKINCSSHGCNQLYVVICSIVSLDAKICGCFGTKFTPNSNNTQQLKLFFSVISCDWIRYAKTNLTVLSTASNDTPQTVDPQDHFTESNPNSTVETYSASLQTFGSRGGNGGRGPHSRGGAIHCQVCRNFGHEASIYYHCFKRDSVLTNSQEESKAYGTPSYTISSHRSHSNSYSTCSLSILTMALLSMEYLWPSVSCAISFHVTSSYASIDNASQHSAQNYAPHPSYINPAQNFVQQFAFPPSNSYQVQSMPSPQVYTNHMASTQAP</sequence>
<protein>
    <submittedName>
        <fullName evidence="1">Uncharacterized protein</fullName>
    </submittedName>
</protein>
<keyword evidence="2" id="KW-1185">Reference proteome</keyword>
<name>A0AAV1B7K4_VICFA</name>
<evidence type="ECO:0000313" key="2">
    <source>
        <dbReference type="Proteomes" id="UP001157006"/>
    </source>
</evidence>
<accession>A0AAV1B7K4</accession>